<evidence type="ECO:0000256" key="2">
    <source>
        <dbReference type="ARBA" id="ARBA00023004"/>
    </source>
</evidence>
<comment type="caution">
    <text evidence="6">The sequence shown here is derived from an EMBL/GenBank/DDBJ whole genome shotgun (WGS) entry which is preliminary data.</text>
</comment>
<evidence type="ECO:0000313" key="6">
    <source>
        <dbReference type="EMBL" id="MFC7309334.1"/>
    </source>
</evidence>
<keyword evidence="1" id="KW-0479">Metal-binding</keyword>
<dbReference type="SMART" id="SM00422">
    <property type="entry name" value="HTH_MERR"/>
    <property type="match status" value="1"/>
</dbReference>
<dbReference type="PRINTS" id="PR00040">
    <property type="entry name" value="HTHMERR"/>
</dbReference>
<dbReference type="InterPro" id="IPR000551">
    <property type="entry name" value="MerR-type_HTH_dom"/>
</dbReference>
<dbReference type="Proteomes" id="UP001596523">
    <property type="component" value="Unassembled WGS sequence"/>
</dbReference>
<keyword evidence="2" id="KW-0408">Iron</keyword>
<gene>
    <name evidence="6" type="primary">soxR</name>
    <name evidence="6" type="ORF">ACFQVC_34635</name>
</gene>
<reference evidence="7" key="1">
    <citation type="journal article" date="2019" name="Int. J. Syst. Evol. Microbiol.">
        <title>The Global Catalogue of Microorganisms (GCM) 10K type strain sequencing project: providing services to taxonomists for standard genome sequencing and annotation.</title>
        <authorList>
            <consortium name="The Broad Institute Genomics Platform"/>
            <consortium name="The Broad Institute Genome Sequencing Center for Infectious Disease"/>
            <person name="Wu L."/>
            <person name="Ma J."/>
        </authorList>
    </citation>
    <scope>NUCLEOTIDE SEQUENCE [LARGE SCALE GENOMIC DNA]</scope>
    <source>
        <strain evidence="7">SYNS20</strain>
    </source>
</reference>
<dbReference type="PROSITE" id="PS00552">
    <property type="entry name" value="HTH_MERR_1"/>
    <property type="match status" value="1"/>
</dbReference>
<accession>A0ABW2JTS2</accession>
<dbReference type="NCBIfam" id="TIGR01950">
    <property type="entry name" value="SoxR"/>
    <property type="match status" value="1"/>
</dbReference>
<evidence type="ECO:0000256" key="3">
    <source>
        <dbReference type="ARBA" id="ARBA00023014"/>
    </source>
</evidence>
<dbReference type="Pfam" id="PF13411">
    <property type="entry name" value="MerR_1"/>
    <property type="match status" value="1"/>
</dbReference>
<dbReference type="PROSITE" id="PS50937">
    <property type="entry name" value="HTH_MERR_2"/>
    <property type="match status" value="1"/>
</dbReference>
<evidence type="ECO:0000313" key="7">
    <source>
        <dbReference type="Proteomes" id="UP001596523"/>
    </source>
</evidence>
<organism evidence="6 7">
    <name type="scientific">Streptomyces monticola</name>
    <dbReference type="NCBI Taxonomy" id="2666263"/>
    <lineage>
        <taxon>Bacteria</taxon>
        <taxon>Bacillati</taxon>
        <taxon>Actinomycetota</taxon>
        <taxon>Actinomycetes</taxon>
        <taxon>Kitasatosporales</taxon>
        <taxon>Streptomycetaceae</taxon>
        <taxon>Streptomyces</taxon>
    </lineage>
</organism>
<evidence type="ECO:0000256" key="4">
    <source>
        <dbReference type="ARBA" id="ARBA00023125"/>
    </source>
</evidence>
<sequence length="132" mass="14519">MTVGQVAEWCGVSPSALRFYEQQGLIESHRTGGNQRRYSREALRRVALVTAATRVGIPLPVVRDVLSRLPTGRTPDEEAWAEVTRQWHALLTRRIDELTALRDGVADCIGCACADLTDCRLAGSRARAGSWA</sequence>
<dbReference type="InterPro" id="IPR009061">
    <property type="entry name" value="DNA-bd_dom_put_sf"/>
</dbReference>
<dbReference type="InterPro" id="IPR010211">
    <property type="entry name" value="Redox-sen_tscrpt-act_SoxR"/>
</dbReference>
<feature type="domain" description="HTH merR-type" evidence="5">
    <location>
        <begin position="1"/>
        <end position="68"/>
    </location>
</feature>
<protein>
    <submittedName>
        <fullName evidence="6">Redox-sensitive transcriptional activator SoxR</fullName>
    </submittedName>
</protein>
<dbReference type="InterPro" id="IPR047057">
    <property type="entry name" value="MerR_fam"/>
</dbReference>
<evidence type="ECO:0000259" key="5">
    <source>
        <dbReference type="PROSITE" id="PS50937"/>
    </source>
</evidence>
<keyword evidence="4" id="KW-0238">DNA-binding</keyword>
<dbReference type="PANTHER" id="PTHR30204">
    <property type="entry name" value="REDOX-CYCLING DRUG-SENSING TRANSCRIPTIONAL ACTIVATOR SOXR"/>
    <property type="match status" value="1"/>
</dbReference>
<proteinExistence type="predicted"/>
<dbReference type="RefSeq" id="WP_381838156.1">
    <property type="nucleotide sequence ID" value="NZ_JBHTCF010000020.1"/>
</dbReference>
<keyword evidence="7" id="KW-1185">Reference proteome</keyword>
<keyword evidence="3" id="KW-0411">Iron-sulfur</keyword>
<dbReference type="PANTHER" id="PTHR30204:SF0">
    <property type="entry name" value="REDOX-SENSITIVE TRANSCRIPTIONAL ACTIVATOR SOXR"/>
    <property type="match status" value="1"/>
</dbReference>
<dbReference type="Gene3D" id="1.10.1660.10">
    <property type="match status" value="1"/>
</dbReference>
<dbReference type="EMBL" id="JBHTCF010000020">
    <property type="protein sequence ID" value="MFC7309334.1"/>
    <property type="molecule type" value="Genomic_DNA"/>
</dbReference>
<keyword evidence="1" id="KW-0001">2Fe-2S</keyword>
<dbReference type="SUPFAM" id="SSF46955">
    <property type="entry name" value="Putative DNA-binding domain"/>
    <property type="match status" value="1"/>
</dbReference>
<evidence type="ECO:0000256" key="1">
    <source>
        <dbReference type="ARBA" id="ARBA00022714"/>
    </source>
</evidence>
<name>A0ABW2JTS2_9ACTN</name>